<dbReference type="InterPro" id="IPR006894">
    <property type="entry name" value="HupH_Hydgase_express_prot_C"/>
</dbReference>
<proteinExistence type="inferred from homology"/>
<reference evidence="3" key="1">
    <citation type="submission" date="2022-03" db="EMBL/GenBank/DDBJ databases">
        <title>Identification of a novel bacterium isolated from mangrove sediments.</title>
        <authorList>
            <person name="Pan X."/>
        </authorList>
    </citation>
    <scope>NUCLEOTIDE SEQUENCE</scope>
    <source>
        <strain evidence="3">B2637</strain>
    </source>
</reference>
<organism evidence="3 4">
    <name type="scientific">Novosphingobium mangrovi</name>
    <name type="common">ex Hu et al. 2023</name>
    <dbReference type="NCBI Taxonomy" id="2930094"/>
    <lineage>
        <taxon>Bacteria</taxon>
        <taxon>Pseudomonadati</taxon>
        <taxon>Pseudomonadota</taxon>
        <taxon>Alphaproteobacteria</taxon>
        <taxon>Sphingomonadales</taxon>
        <taxon>Sphingomonadaceae</taxon>
        <taxon>Novosphingobium</taxon>
    </lineage>
</organism>
<evidence type="ECO:0000313" key="3">
    <source>
        <dbReference type="EMBL" id="MCJ1961241.1"/>
    </source>
</evidence>
<comment type="caution">
    <text evidence="3">The sequence shown here is derived from an EMBL/GenBank/DDBJ whole genome shotgun (WGS) entry which is preliminary data.</text>
</comment>
<dbReference type="Proteomes" id="UP001162802">
    <property type="component" value="Unassembled WGS sequence"/>
</dbReference>
<evidence type="ECO:0000256" key="1">
    <source>
        <dbReference type="ARBA" id="ARBA00010832"/>
    </source>
</evidence>
<dbReference type="RefSeq" id="WP_243800137.1">
    <property type="nucleotide sequence ID" value="NZ_JALHAT010000017.1"/>
</dbReference>
<name>A0ABT0ADJ6_9SPHN</name>
<dbReference type="Gene3D" id="3.30.1370.140">
    <property type="entry name" value="HupH hydrogenase expression protein, C-terminal domain"/>
    <property type="match status" value="2"/>
</dbReference>
<gene>
    <name evidence="3" type="ORF">MTR65_11160</name>
</gene>
<accession>A0ABT0ADJ6</accession>
<dbReference type="Pfam" id="PF04809">
    <property type="entry name" value="HupH_C"/>
    <property type="match status" value="2"/>
</dbReference>
<protein>
    <submittedName>
        <fullName evidence="3">Hydrogenase expression/formation protein</fullName>
    </submittedName>
</protein>
<dbReference type="EMBL" id="JALHAT010000017">
    <property type="protein sequence ID" value="MCJ1961241.1"/>
    <property type="molecule type" value="Genomic_DNA"/>
</dbReference>
<dbReference type="InterPro" id="IPR038527">
    <property type="entry name" value="HupH_C_sf"/>
</dbReference>
<feature type="domain" description="HupH hydrogenase expression protein C-terminal" evidence="2">
    <location>
        <begin position="173"/>
        <end position="290"/>
    </location>
</feature>
<evidence type="ECO:0000313" key="4">
    <source>
        <dbReference type="Proteomes" id="UP001162802"/>
    </source>
</evidence>
<feature type="domain" description="HupH hydrogenase expression protein C-terminal" evidence="2">
    <location>
        <begin position="70"/>
        <end position="155"/>
    </location>
</feature>
<keyword evidence="4" id="KW-1185">Reference proteome</keyword>
<sequence length="296" mass="30939">MTSFPSVPGMSAPGLGALVGPGSQPESFDGSKLDYMIMPSGMSTFSAAHVPEADDAAGHAPALTALGAMLDALRHAEATGEGGRIDLMGLAPDDLTFVDQLLGEGEVSIVAGGDAQAQESVLAGLWRVRVAGADGRRSADYAEIGAFPQDLLAQAFAGAQAHVALPESAGPNIFNAPALVSEINEHVPHAREAGRGPHIINLSLLPHTEEDLAFLENVLGPGELIVLSRGYGNCRIRASGTRDTWWVRYYNSQDTLILNSIEISPIPEVALAAPEDIADSVERLSEILDIYAPADA</sequence>
<comment type="similarity">
    <text evidence="1">Belongs to the HupH/HyaF family.</text>
</comment>
<evidence type="ECO:0000259" key="2">
    <source>
        <dbReference type="Pfam" id="PF04809"/>
    </source>
</evidence>